<proteinExistence type="inferred from homology"/>
<dbReference type="InterPro" id="IPR045038">
    <property type="entry name" value="AIG2-like"/>
</dbReference>
<dbReference type="CDD" id="cd06661">
    <property type="entry name" value="GGCT_like"/>
    <property type="match status" value="1"/>
</dbReference>
<dbReference type="PANTHER" id="PTHR31544:SF4">
    <property type="entry name" value="GAMMA-GLUTAMYLCYCLOTRANSFERASE-RELATED"/>
    <property type="match status" value="1"/>
</dbReference>
<dbReference type="SUPFAM" id="SSF110857">
    <property type="entry name" value="Gamma-glutamyl cyclotransferase-like"/>
    <property type="match status" value="1"/>
</dbReference>
<feature type="compositionally biased region" description="Polar residues" evidence="4">
    <location>
        <begin position="1"/>
        <end position="22"/>
    </location>
</feature>
<dbReference type="Pfam" id="PF06094">
    <property type="entry name" value="GGACT"/>
    <property type="match status" value="1"/>
</dbReference>
<evidence type="ECO:0000313" key="6">
    <source>
        <dbReference type="EMBL" id="KAK4245451.1"/>
    </source>
</evidence>
<keyword evidence="7" id="KW-1185">Reference proteome</keyword>
<evidence type="ECO:0000256" key="3">
    <source>
        <dbReference type="ARBA" id="ARBA00030602"/>
    </source>
</evidence>
<reference evidence="6" key="2">
    <citation type="submission" date="2023-05" db="EMBL/GenBank/DDBJ databases">
        <authorList>
            <consortium name="Lawrence Berkeley National Laboratory"/>
            <person name="Steindorff A."/>
            <person name="Hensen N."/>
            <person name="Bonometti L."/>
            <person name="Westerberg I."/>
            <person name="Brannstrom I.O."/>
            <person name="Guillou S."/>
            <person name="Cros-Aarteil S."/>
            <person name="Calhoun S."/>
            <person name="Haridas S."/>
            <person name="Kuo A."/>
            <person name="Mondo S."/>
            <person name="Pangilinan J."/>
            <person name="Riley R."/>
            <person name="Labutti K."/>
            <person name="Andreopoulos B."/>
            <person name="Lipzen A."/>
            <person name="Chen C."/>
            <person name="Yanf M."/>
            <person name="Daum C."/>
            <person name="Ng V."/>
            <person name="Clum A."/>
            <person name="Ohm R."/>
            <person name="Martin F."/>
            <person name="Silar P."/>
            <person name="Natvig D."/>
            <person name="Lalanne C."/>
            <person name="Gautier V."/>
            <person name="Ament-Velasquez S.L."/>
            <person name="Kruys A."/>
            <person name="Hutchinson M.I."/>
            <person name="Powell A.J."/>
            <person name="Barry K."/>
            <person name="Miller A.N."/>
            <person name="Grigoriev I.V."/>
            <person name="Debuchy R."/>
            <person name="Gladieux P."/>
            <person name="Thoren M.H."/>
            <person name="Johannesson H."/>
        </authorList>
    </citation>
    <scope>NUCLEOTIDE SEQUENCE</scope>
    <source>
        <strain evidence="6">CBS 359.72</strain>
    </source>
</reference>
<sequence>MSKSSQTQTPSRSVSDAESSTDVAKGPLPPPPPPPPPLPPRLIGVQAPQPVVPQRSDHLDKLASMPEDYLLQKPPSPPYVHKPIHYFFYGTLMNPAILQGVLGFESQPDLRSAKVYGYELTNWAQYKTLIDSNPGTVVTGRAYMAQSAEEEYKLAYYETNAYSVAPWAIYFTDDPDGKEDANPTIGKTFRYAGDAQALKQGRFDWVLWETQMGRRLPPQWRRGEQAAEKWHEAEQAVEDKDGGGENEPGIRKKNINKALSPR</sequence>
<accession>A0AAN7CNM2</accession>
<feature type="region of interest" description="Disordered" evidence="4">
    <location>
        <begin position="218"/>
        <end position="262"/>
    </location>
</feature>
<name>A0AAN7CNM2_9PEZI</name>
<dbReference type="Proteomes" id="UP001303647">
    <property type="component" value="Unassembled WGS sequence"/>
</dbReference>
<feature type="region of interest" description="Disordered" evidence="4">
    <location>
        <begin position="1"/>
        <end position="53"/>
    </location>
</feature>
<dbReference type="AlphaFoldDB" id="A0AAN7CNM2"/>
<dbReference type="InterPro" id="IPR036568">
    <property type="entry name" value="GGCT-like_sf"/>
</dbReference>
<organism evidence="6 7">
    <name type="scientific">Corynascus novoguineensis</name>
    <dbReference type="NCBI Taxonomy" id="1126955"/>
    <lineage>
        <taxon>Eukaryota</taxon>
        <taxon>Fungi</taxon>
        <taxon>Dikarya</taxon>
        <taxon>Ascomycota</taxon>
        <taxon>Pezizomycotina</taxon>
        <taxon>Sordariomycetes</taxon>
        <taxon>Sordariomycetidae</taxon>
        <taxon>Sordariales</taxon>
        <taxon>Chaetomiaceae</taxon>
        <taxon>Corynascus</taxon>
    </lineage>
</organism>
<feature type="domain" description="Gamma-glutamylcyclotransferase AIG2-like" evidence="5">
    <location>
        <begin position="86"/>
        <end position="169"/>
    </location>
</feature>
<feature type="compositionally biased region" description="Pro residues" evidence="4">
    <location>
        <begin position="27"/>
        <end position="40"/>
    </location>
</feature>
<dbReference type="EMBL" id="MU857701">
    <property type="protein sequence ID" value="KAK4245451.1"/>
    <property type="molecule type" value="Genomic_DNA"/>
</dbReference>
<comment type="caution">
    <text evidence="6">The sequence shown here is derived from an EMBL/GenBank/DDBJ whole genome shotgun (WGS) entry which is preliminary data.</text>
</comment>
<feature type="compositionally biased region" description="Basic and acidic residues" evidence="4">
    <location>
        <begin position="221"/>
        <end position="243"/>
    </location>
</feature>
<dbReference type="GO" id="GO:0016740">
    <property type="term" value="F:transferase activity"/>
    <property type="evidence" value="ECO:0007669"/>
    <property type="project" value="UniProtKB-KW"/>
</dbReference>
<evidence type="ECO:0000256" key="4">
    <source>
        <dbReference type="SAM" id="MobiDB-lite"/>
    </source>
</evidence>
<dbReference type="Gene3D" id="3.10.490.10">
    <property type="entry name" value="Gamma-glutamyl cyclotransferase-like"/>
    <property type="match status" value="1"/>
</dbReference>
<evidence type="ECO:0000256" key="2">
    <source>
        <dbReference type="ARBA" id="ARBA00022679"/>
    </source>
</evidence>
<evidence type="ECO:0000256" key="1">
    <source>
        <dbReference type="ARBA" id="ARBA00008861"/>
    </source>
</evidence>
<reference evidence="6" key="1">
    <citation type="journal article" date="2023" name="Mol. Phylogenet. Evol.">
        <title>Genome-scale phylogeny and comparative genomics of the fungal order Sordariales.</title>
        <authorList>
            <person name="Hensen N."/>
            <person name="Bonometti L."/>
            <person name="Westerberg I."/>
            <person name="Brannstrom I.O."/>
            <person name="Guillou S."/>
            <person name="Cros-Aarteil S."/>
            <person name="Calhoun S."/>
            <person name="Haridas S."/>
            <person name="Kuo A."/>
            <person name="Mondo S."/>
            <person name="Pangilinan J."/>
            <person name="Riley R."/>
            <person name="LaButti K."/>
            <person name="Andreopoulos B."/>
            <person name="Lipzen A."/>
            <person name="Chen C."/>
            <person name="Yan M."/>
            <person name="Daum C."/>
            <person name="Ng V."/>
            <person name="Clum A."/>
            <person name="Steindorff A."/>
            <person name="Ohm R.A."/>
            <person name="Martin F."/>
            <person name="Silar P."/>
            <person name="Natvig D.O."/>
            <person name="Lalanne C."/>
            <person name="Gautier V."/>
            <person name="Ament-Velasquez S.L."/>
            <person name="Kruys A."/>
            <person name="Hutchinson M.I."/>
            <person name="Powell A.J."/>
            <person name="Barry K."/>
            <person name="Miller A.N."/>
            <person name="Grigoriev I.V."/>
            <person name="Debuchy R."/>
            <person name="Gladieux P."/>
            <person name="Hiltunen Thoren M."/>
            <person name="Johannesson H."/>
        </authorList>
    </citation>
    <scope>NUCLEOTIDE SEQUENCE</scope>
    <source>
        <strain evidence="6">CBS 359.72</strain>
    </source>
</reference>
<dbReference type="InterPro" id="IPR013024">
    <property type="entry name" value="GGCT-like"/>
</dbReference>
<evidence type="ECO:0000313" key="7">
    <source>
        <dbReference type="Proteomes" id="UP001303647"/>
    </source>
</evidence>
<protein>
    <recommendedName>
        <fullName evidence="3">Putative gamma-glutamylcyclotransferase</fullName>
    </recommendedName>
</protein>
<dbReference type="PANTHER" id="PTHR31544">
    <property type="entry name" value="AIG2-LIKE PROTEIN D"/>
    <property type="match status" value="1"/>
</dbReference>
<gene>
    <name evidence="6" type="ORF">C7999DRAFT_34213</name>
</gene>
<evidence type="ECO:0000259" key="5">
    <source>
        <dbReference type="Pfam" id="PF06094"/>
    </source>
</evidence>
<keyword evidence="2" id="KW-0808">Transferase</keyword>
<comment type="similarity">
    <text evidence="1">Belongs to the gamma-glutamylcyclotransferase family.</text>
</comment>
<dbReference type="InterPro" id="IPR009288">
    <property type="entry name" value="AIG2-like_dom"/>
</dbReference>